<dbReference type="AlphaFoldDB" id="A0A662DAL1"/>
<accession>A0A662DAL1</accession>
<proteinExistence type="predicted"/>
<organism evidence="1 2">
    <name type="scientific">Aerophobetes bacterium</name>
    <dbReference type="NCBI Taxonomy" id="2030807"/>
    <lineage>
        <taxon>Bacteria</taxon>
        <taxon>Candidatus Aerophobota</taxon>
    </lineage>
</organism>
<protein>
    <submittedName>
        <fullName evidence="1">Uncharacterized protein</fullName>
    </submittedName>
</protein>
<evidence type="ECO:0000313" key="2">
    <source>
        <dbReference type="Proteomes" id="UP000267654"/>
    </source>
</evidence>
<dbReference type="Proteomes" id="UP000267654">
    <property type="component" value="Unassembled WGS sequence"/>
</dbReference>
<reference evidence="1 2" key="1">
    <citation type="submission" date="2018-06" db="EMBL/GenBank/DDBJ databases">
        <title>Extensive metabolic versatility and redundancy in microbially diverse, dynamic hydrothermal sediments.</title>
        <authorList>
            <person name="Dombrowski N."/>
            <person name="Teske A."/>
            <person name="Baker B.J."/>
        </authorList>
    </citation>
    <scope>NUCLEOTIDE SEQUENCE [LARGE SCALE GENOMIC DNA]</scope>
    <source>
        <strain evidence="1">B19_G9</strain>
    </source>
</reference>
<comment type="caution">
    <text evidence="1">The sequence shown here is derived from an EMBL/GenBank/DDBJ whole genome shotgun (WGS) entry which is preliminary data.</text>
</comment>
<sequence>MMRRTLITISVSLILCYFFVSSARALRVSPVEFNLKVAAGETGTFTLSVMNDTKVVQIYLINVADWYRNEKGDNIFFERSSPPPEVKKHSCRDWIDVSPARFEVPPNSVRNIKVSVKVPPEAKGTYWAIIFVEGAPRPTRHRGYTVMVVPRIGVKVYLTTPGAAVKKGRVTRMMLKKENPLTFSLTFENTGDCDLRPKGWVEIKNVRGETVRKIPIPSFPILPGAKRVLEIKDKEKSPLSPGWYQALGIIDYGGENLVAGQVVFRIKK</sequence>
<dbReference type="EMBL" id="QMQB01000279">
    <property type="protein sequence ID" value="RLE11096.1"/>
    <property type="molecule type" value="Genomic_DNA"/>
</dbReference>
<evidence type="ECO:0000313" key="1">
    <source>
        <dbReference type="EMBL" id="RLE11096.1"/>
    </source>
</evidence>
<gene>
    <name evidence="1" type="ORF">DRI96_06800</name>
</gene>
<name>A0A662DAL1_UNCAE</name>